<dbReference type="SUPFAM" id="SSF161098">
    <property type="entry name" value="MetI-like"/>
    <property type="match status" value="1"/>
</dbReference>
<evidence type="ECO:0000256" key="5">
    <source>
        <dbReference type="ARBA" id="ARBA00022970"/>
    </source>
</evidence>
<evidence type="ECO:0000256" key="8">
    <source>
        <dbReference type="RuleBase" id="RU363032"/>
    </source>
</evidence>
<dbReference type="EMBL" id="JBHFAB010000007">
    <property type="protein sequence ID" value="MFC1417318.1"/>
    <property type="molecule type" value="Genomic_DNA"/>
</dbReference>
<keyword evidence="2 8" id="KW-0813">Transport</keyword>
<feature type="domain" description="ABC transmembrane type-1" evidence="9">
    <location>
        <begin position="72"/>
        <end position="278"/>
    </location>
</feature>
<gene>
    <name evidence="10" type="ORF">ACEZDE_11750</name>
</gene>
<feature type="transmembrane region" description="Helical" evidence="8">
    <location>
        <begin position="31"/>
        <end position="56"/>
    </location>
</feature>
<dbReference type="InterPro" id="IPR000515">
    <property type="entry name" value="MetI-like"/>
</dbReference>
<keyword evidence="3" id="KW-1003">Cell membrane</keyword>
<dbReference type="InterPro" id="IPR043429">
    <property type="entry name" value="ArtM/GltK/GlnP/TcyL/YhdX-like"/>
</dbReference>
<keyword evidence="5" id="KW-0029">Amino-acid transport</keyword>
<dbReference type="InterPro" id="IPR010065">
    <property type="entry name" value="AA_ABC_transptr_permease_3TM"/>
</dbReference>
<keyword evidence="7 8" id="KW-0472">Membrane</keyword>
<evidence type="ECO:0000256" key="1">
    <source>
        <dbReference type="ARBA" id="ARBA00004651"/>
    </source>
</evidence>
<comment type="similarity">
    <text evidence="8">Belongs to the binding-protein-dependent transport system permease family.</text>
</comment>
<evidence type="ECO:0000256" key="3">
    <source>
        <dbReference type="ARBA" id="ARBA00022475"/>
    </source>
</evidence>
<comment type="subcellular location">
    <subcellularLocation>
        <location evidence="1 8">Cell membrane</location>
        <topology evidence="1 8">Multi-pass membrane protein</topology>
    </subcellularLocation>
</comment>
<feature type="transmembrane region" description="Helical" evidence="8">
    <location>
        <begin position="110"/>
        <end position="135"/>
    </location>
</feature>
<evidence type="ECO:0000256" key="7">
    <source>
        <dbReference type="ARBA" id="ARBA00023136"/>
    </source>
</evidence>
<sequence length="318" mass="34361">MTTPQDAQPGVPSAGRPEDIRAVPVRHPGRWVAVAVIAVLAAMFVKSVVTNSALHWDVVTQVFADKTVIAGLQKTLLLTVLSMVIGVVGGILLAVMRLSKNPVLSGVSWVYIWIFRGTPVLVQLFFWNFLGAVFPKVGLGIPFGPTFVSWNYNDLISGLTVCVLGLGLNEAAYFSEIVRAGILSVDEGQAEAASSLGLTHAQTLGRIVLPQAMRVIIPPAGNETISMLKTTSLVSTIAIVELTRAGQDIGNRTLYVIPSLIGVSLWYLLITSILSVGQFYVERYYARGTNRVLPKTPWQKVRENLFSRQVHAQPGGTA</sequence>
<dbReference type="PANTHER" id="PTHR30614">
    <property type="entry name" value="MEMBRANE COMPONENT OF AMINO ACID ABC TRANSPORTER"/>
    <property type="match status" value="1"/>
</dbReference>
<accession>A0ABV6VUD9</accession>
<dbReference type="PROSITE" id="PS50928">
    <property type="entry name" value="ABC_TM1"/>
    <property type="match status" value="1"/>
</dbReference>
<dbReference type="InterPro" id="IPR035906">
    <property type="entry name" value="MetI-like_sf"/>
</dbReference>
<protein>
    <submittedName>
        <fullName evidence="10">Amino acid ABC transporter permease</fullName>
    </submittedName>
</protein>
<evidence type="ECO:0000259" key="9">
    <source>
        <dbReference type="PROSITE" id="PS50928"/>
    </source>
</evidence>
<evidence type="ECO:0000256" key="2">
    <source>
        <dbReference type="ARBA" id="ARBA00022448"/>
    </source>
</evidence>
<feature type="transmembrane region" description="Helical" evidence="8">
    <location>
        <begin position="254"/>
        <end position="281"/>
    </location>
</feature>
<dbReference type="Gene3D" id="1.10.3720.10">
    <property type="entry name" value="MetI-like"/>
    <property type="match status" value="1"/>
</dbReference>
<proteinExistence type="inferred from homology"/>
<dbReference type="CDD" id="cd06261">
    <property type="entry name" value="TM_PBP2"/>
    <property type="match status" value="1"/>
</dbReference>
<keyword evidence="6 8" id="KW-1133">Transmembrane helix</keyword>
<dbReference type="NCBIfam" id="TIGR01726">
    <property type="entry name" value="HEQRo_perm_3TM"/>
    <property type="match status" value="1"/>
</dbReference>
<keyword evidence="11" id="KW-1185">Reference proteome</keyword>
<dbReference type="PANTHER" id="PTHR30614:SF0">
    <property type="entry name" value="L-CYSTINE TRANSPORT SYSTEM PERMEASE PROTEIN TCYL"/>
    <property type="match status" value="1"/>
</dbReference>
<feature type="transmembrane region" description="Helical" evidence="8">
    <location>
        <begin position="76"/>
        <end position="98"/>
    </location>
</feature>
<evidence type="ECO:0000256" key="4">
    <source>
        <dbReference type="ARBA" id="ARBA00022692"/>
    </source>
</evidence>
<evidence type="ECO:0000256" key="6">
    <source>
        <dbReference type="ARBA" id="ARBA00022989"/>
    </source>
</evidence>
<organism evidence="10 11">
    <name type="scientific">Streptacidiphilus cavernicola</name>
    <dbReference type="NCBI Taxonomy" id="3342716"/>
    <lineage>
        <taxon>Bacteria</taxon>
        <taxon>Bacillati</taxon>
        <taxon>Actinomycetota</taxon>
        <taxon>Actinomycetes</taxon>
        <taxon>Kitasatosporales</taxon>
        <taxon>Streptomycetaceae</taxon>
        <taxon>Streptacidiphilus</taxon>
    </lineage>
</organism>
<evidence type="ECO:0000313" key="11">
    <source>
        <dbReference type="Proteomes" id="UP001592531"/>
    </source>
</evidence>
<dbReference type="Proteomes" id="UP001592531">
    <property type="component" value="Unassembled WGS sequence"/>
</dbReference>
<dbReference type="RefSeq" id="WP_380535338.1">
    <property type="nucleotide sequence ID" value="NZ_JBHFAB010000007.1"/>
</dbReference>
<reference evidence="10 11" key="1">
    <citation type="submission" date="2024-09" db="EMBL/GenBank/DDBJ databases">
        <authorList>
            <person name="Lee S.D."/>
        </authorList>
    </citation>
    <scope>NUCLEOTIDE SEQUENCE [LARGE SCALE GENOMIC DNA]</scope>
    <source>
        <strain evidence="10 11">N8-3</strain>
    </source>
</reference>
<keyword evidence="4 8" id="KW-0812">Transmembrane</keyword>
<comment type="caution">
    <text evidence="10">The sequence shown here is derived from an EMBL/GenBank/DDBJ whole genome shotgun (WGS) entry which is preliminary data.</text>
</comment>
<dbReference type="Pfam" id="PF00528">
    <property type="entry name" value="BPD_transp_1"/>
    <property type="match status" value="1"/>
</dbReference>
<name>A0ABV6VUD9_9ACTN</name>
<evidence type="ECO:0000313" key="10">
    <source>
        <dbReference type="EMBL" id="MFC1417318.1"/>
    </source>
</evidence>